<evidence type="ECO:0000313" key="5">
    <source>
        <dbReference type="Proteomes" id="UP000824246"/>
    </source>
</evidence>
<dbReference type="InterPro" id="IPR006665">
    <property type="entry name" value="OmpA-like"/>
</dbReference>
<evidence type="ECO:0000256" key="2">
    <source>
        <dbReference type="SAM" id="SignalP"/>
    </source>
</evidence>
<dbReference type="SUPFAM" id="SSF103088">
    <property type="entry name" value="OmpA-like"/>
    <property type="match status" value="1"/>
</dbReference>
<gene>
    <name evidence="4" type="ORF">H9982_01430</name>
</gene>
<dbReference type="PROSITE" id="PS51123">
    <property type="entry name" value="OMPA_2"/>
    <property type="match status" value="1"/>
</dbReference>
<evidence type="ECO:0000313" key="4">
    <source>
        <dbReference type="EMBL" id="HIX44860.1"/>
    </source>
</evidence>
<reference evidence="4" key="2">
    <citation type="submission" date="2021-04" db="EMBL/GenBank/DDBJ databases">
        <authorList>
            <person name="Gilroy R."/>
        </authorList>
    </citation>
    <scope>NUCLEOTIDE SEQUENCE</scope>
    <source>
        <strain evidence="4">ChiHjej12B11-16260</strain>
    </source>
</reference>
<name>A0A9D2AP86_9BACT</name>
<reference evidence="4" key="1">
    <citation type="journal article" date="2021" name="PeerJ">
        <title>Extensive microbial diversity within the chicken gut microbiome revealed by metagenomics and culture.</title>
        <authorList>
            <person name="Gilroy R."/>
            <person name="Ravi A."/>
            <person name="Getino M."/>
            <person name="Pursley I."/>
            <person name="Horton D.L."/>
            <person name="Alikhan N.F."/>
            <person name="Baker D."/>
            <person name="Gharbi K."/>
            <person name="Hall N."/>
            <person name="Watson M."/>
            <person name="Adriaenssens E.M."/>
            <person name="Foster-Nyarko E."/>
            <person name="Jarju S."/>
            <person name="Secka A."/>
            <person name="Antonio M."/>
            <person name="Oren A."/>
            <person name="Chaudhuri R.R."/>
            <person name="La Ragione R."/>
            <person name="Hildebrand F."/>
            <person name="Pallen M.J."/>
        </authorList>
    </citation>
    <scope>NUCLEOTIDE SEQUENCE</scope>
    <source>
        <strain evidence="4">ChiHjej12B11-16260</strain>
    </source>
</reference>
<dbReference type="InterPro" id="IPR050330">
    <property type="entry name" value="Bact_OuterMem_StrucFunc"/>
</dbReference>
<dbReference type="InterPro" id="IPR036737">
    <property type="entry name" value="OmpA-like_sf"/>
</dbReference>
<dbReference type="EMBL" id="DXFB01000034">
    <property type="protein sequence ID" value="HIX44860.1"/>
    <property type="molecule type" value="Genomic_DNA"/>
</dbReference>
<accession>A0A9D2AP86</accession>
<feature type="chain" id="PRO_5038560288" evidence="2">
    <location>
        <begin position="26"/>
        <end position="219"/>
    </location>
</feature>
<organism evidence="4 5">
    <name type="scientific">Candidatus Barnesiella excrementipullorum</name>
    <dbReference type="NCBI Taxonomy" id="2838479"/>
    <lineage>
        <taxon>Bacteria</taxon>
        <taxon>Pseudomonadati</taxon>
        <taxon>Bacteroidota</taxon>
        <taxon>Bacteroidia</taxon>
        <taxon>Bacteroidales</taxon>
        <taxon>Barnesiellaceae</taxon>
        <taxon>Barnesiella</taxon>
    </lineage>
</organism>
<dbReference type="PANTHER" id="PTHR30329:SF21">
    <property type="entry name" value="LIPOPROTEIN YIAD-RELATED"/>
    <property type="match status" value="1"/>
</dbReference>
<feature type="domain" description="OmpA-like" evidence="3">
    <location>
        <begin position="97"/>
        <end position="215"/>
    </location>
</feature>
<evidence type="ECO:0000259" key="3">
    <source>
        <dbReference type="PROSITE" id="PS51123"/>
    </source>
</evidence>
<feature type="signal peptide" evidence="2">
    <location>
        <begin position="1"/>
        <end position="25"/>
    </location>
</feature>
<protein>
    <submittedName>
        <fullName evidence="4">OmpA family protein</fullName>
    </submittedName>
</protein>
<dbReference type="CDD" id="cd07185">
    <property type="entry name" value="OmpA_C-like"/>
    <property type="match status" value="1"/>
</dbReference>
<keyword evidence="1" id="KW-0472">Membrane</keyword>
<dbReference type="Gene3D" id="3.30.1330.60">
    <property type="entry name" value="OmpA-like domain"/>
    <property type="match status" value="1"/>
</dbReference>
<sequence length="219" mass="24982">MKNRRTLILILTTAVLCLSSPYTMAEGGIKGWFKGLFGRNTETTETAHPDLAALTVDENLEIPEIPKKRHEQVLDIQRQESQRLKGIPAYKVENLRYNEVIRITIPAAKLFAPNDTTLAPTADDILRPLLQCLRTPDYYHMLLVMHSDDTGNAAYNYSLTTQRVLDIFDWFERNGAATDFLIPYAAGSHEPLVPNNSTENRYRNRRLEVYLIPGEAMFK</sequence>
<evidence type="ECO:0000256" key="1">
    <source>
        <dbReference type="PROSITE-ProRule" id="PRU00473"/>
    </source>
</evidence>
<dbReference type="Proteomes" id="UP000824246">
    <property type="component" value="Unassembled WGS sequence"/>
</dbReference>
<dbReference type="GO" id="GO:0016020">
    <property type="term" value="C:membrane"/>
    <property type="evidence" value="ECO:0007669"/>
    <property type="project" value="UniProtKB-UniRule"/>
</dbReference>
<dbReference type="PANTHER" id="PTHR30329">
    <property type="entry name" value="STATOR ELEMENT OF FLAGELLAR MOTOR COMPLEX"/>
    <property type="match status" value="1"/>
</dbReference>
<proteinExistence type="predicted"/>
<comment type="caution">
    <text evidence="4">The sequence shown here is derived from an EMBL/GenBank/DDBJ whole genome shotgun (WGS) entry which is preliminary data.</text>
</comment>
<keyword evidence="2" id="KW-0732">Signal</keyword>
<dbReference type="AlphaFoldDB" id="A0A9D2AP86"/>
<dbReference type="Pfam" id="PF00691">
    <property type="entry name" value="OmpA"/>
    <property type="match status" value="1"/>
</dbReference>